<sequence length="262" mass="29719">MAPEDFAALKGTLLEAALESRSHQQGDSITRRVPIGPDVRRRFPQLNALIESRRWKGLMAYVASTRSEPIYYIQTIFGGAVEGPPDPQLQLHADTFHPSLKAWLFLTDVEENGRPLTYVAGSHRLTEKRVEWERKKSMEVLSDGDRLSQRGSFRVAEEELAALDLPAPTHFVVPANTLVVADTCGFHARANSSVPTVRLELFAYCRRTPFLPWTGFDLLSWRPLAQRRADWANAIVDWLDRRGLMKQHWRPIGPRRAAEPDA</sequence>
<comment type="caution">
    <text evidence="1">The sequence shown here is derived from an EMBL/GenBank/DDBJ whole genome shotgun (WGS) entry which is preliminary data.</text>
</comment>
<evidence type="ECO:0000313" key="2">
    <source>
        <dbReference type="Proteomes" id="UP001203058"/>
    </source>
</evidence>
<dbReference type="EMBL" id="JAKZHW010000002">
    <property type="protein sequence ID" value="MCH8617127.1"/>
    <property type="molecule type" value="Genomic_DNA"/>
</dbReference>
<proteinExistence type="predicted"/>
<keyword evidence="2" id="KW-1185">Reference proteome</keyword>
<keyword evidence="1" id="KW-0223">Dioxygenase</keyword>
<keyword evidence="1" id="KW-0560">Oxidoreductase</keyword>
<accession>A0ABS9VQ99</accession>
<dbReference type="Proteomes" id="UP001203058">
    <property type="component" value="Unassembled WGS sequence"/>
</dbReference>
<organism evidence="1 2">
    <name type="scientific">Sphingomonas telluris</name>
    <dbReference type="NCBI Taxonomy" id="2907998"/>
    <lineage>
        <taxon>Bacteria</taxon>
        <taxon>Pseudomonadati</taxon>
        <taxon>Pseudomonadota</taxon>
        <taxon>Alphaproteobacteria</taxon>
        <taxon>Sphingomonadales</taxon>
        <taxon>Sphingomonadaceae</taxon>
        <taxon>Sphingomonas</taxon>
    </lineage>
</organism>
<dbReference type="GO" id="GO:0051213">
    <property type="term" value="F:dioxygenase activity"/>
    <property type="evidence" value="ECO:0007669"/>
    <property type="project" value="UniProtKB-KW"/>
</dbReference>
<dbReference type="Gene3D" id="2.60.120.620">
    <property type="entry name" value="q2cbj1_9rhob like domain"/>
    <property type="match status" value="1"/>
</dbReference>
<protein>
    <submittedName>
        <fullName evidence="1">Phytanoyl-CoA dioxygenase</fullName>
    </submittedName>
</protein>
<evidence type="ECO:0000313" key="1">
    <source>
        <dbReference type="EMBL" id="MCH8617127.1"/>
    </source>
</evidence>
<name>A0ABS9VQ99_9SPHN</name>
<gene>
    <name evidence="1" type="ORF">LZ016_13590</name>
</gene>
<dbReference type="SUPFAM" id="SSF51197">
    <property type="entry name" value="Clavaminate synthase-like"/>
    <property type="match status" value="1"/>
</dbReference>
<reference evidence="1 2" key="1">
    <citation type="submission" date="2022-03" db="EMBL/GenBank/DDBJ databases">
        <authorList>
            <person name="Jo J.-H."/>
            <person name="Im W.-T."/>
        </authorList>
    </citation>
    <scope>NUCLEOTIDE SEQUENCE [LARGE SCALE GENOMIC DNA]</scope>
    <source>
        <strain evidence="1 2">SM33</strain>
    </source>
</reference>